<name>A0A0R3XB90_HYDTA</name>
<feature type="compositionally biased region" description="Low complexity" evidence="1">
    <location>
        <begin position="88"/>
        <end position="100"/>
    </location>
</feature>
<evidence type="ECO:0000313" key="3">
    <source>
        <dbReference type="Proteomes" id="UP000274429"/>
    </source>
</evidence>
<sequence>MPKLKLCVTPPCEAPLVVSQVVAVYYTLTTESAGRSFILLGIMNINFREELAAKLNAGPIFPFGGGAHRFGAQPTVTTEHTSIASGDTTPGSLSPGSPSTVGSVVRDFTILSPI</sequence>
<proteinExistence type="predicted"/>
<protein>
    <submittedName>
        <fullName evidence="2 4">Uncharacterized protein</fullName>
    </submittedName>
</protein>
<dbReference type="EMBL" id="UYWX01022259">
    <property type="protein sequence ID" value="VDM35780.1"/>
    <property type="molecule type" value="Genomic_DNA"/>
</dbReference>
<evidence type="ECO:0000313" key="2">
    <source>
        <dbReference type="EMBL" id="VDM35780.1"/>
    </source>
</evidence>
<evidence type="ECO:0000313" key="4">
    <source>
        <dbReference type="WBParaSite" id="TTAC_0001081701-mRNA-1"/>
    </source>
</evidence>
<organism evidence="4">
    <name type="scientific">Hydatigena taeniaeformis</name>
    <name type="common">Feline tapeworm</name>
    <name type="synonym">Taenia taeniaeformis</name>
    <dbReference type="NCBI Taxonomy" id="6205"/>
    <lineage>
        <taxon>Eukaryota</taxon>
        <taxon>Metazoa</taxon>
        <taxon>Spiralia</taxon>
        <taxon>Lophotrochozoa</taxon>
        <taxon>Platyhelminthes</taxon>
        <taxon>Cestoda</taxon>
        <taxon>Eucestoda</taxon>
        <taxon>Cyclophyllidea</taxon>
        <taxon>Taeniidae</taxon>
        <taxon>Hydatigera</taxon>
    </lineage>
</organism>
<evidence type="ECO:0000256" key="1">
    <source>
        <dbReference type="SAM" id="MobiDB-lite"/>
    </source>
</evidence>
<dbReference type="WBParaSite" id="TTAC_0001081701-mRNA-1">
    <property type="protein sequence ID" value="TTAC_0001081701-mRNA-1"/>
    <property type="gene ID" value="TTAC_0001081701"/>
</dbReference>
<feature type="region of interest" description="Disordered" evidence="1">
    <location>
        <begin position="78"/>
        <end position="100"/>
    </location>
</feature>
<reference evidence="4" key="1">
    <citation type="submission" date="2017-02" db="UniProtKB">
        <authorList>
            <consortium name="WormBaseParasite"/>
        </authorList>
    </citation>
    <scope>IDENTIFICATION</scope>
</reference>
<keyword evidence="3" id="KW-1185">Reference proteome</keyword>
<accession>A0A0R3XB90</accession>
<feature type="compositionally biased region" description="Polar residues" evidence="1">
    <location>
        <begin position="78"/>
        <end position="87"/>
    </location>
</feature>
<reference evidence="2 3" key="2">
    <citation type="submission" date="2018-11" db="EMBL/GenBank/DDBJ databases">
        <authorList>
            <consortium name="Pathogen Informatics"/>
        </authorList>
    </citation>
    <scope>NUCLEOTIDE SEQUENCE [LARGE SCALE GENOMIC DNA]</scope>
</reference>
<dbReference type="AlphaFoldDB" id="A0A0R3XB90"/>
<dbReference type="Proteomes" id="UP000274429">
    <property type="component" value="Unassembled WGS sequence"/>
</dbReference>
<gene>
    <name evidence="2" type="ORF">TTAC_LOCUS10800</name>
</gene>